<protein>
    <submittedName>
        <fullName evidence="2">Uncharacterized protein</fullName>
    </submittedName>
</protein>
<sequence>MQNIAQQSDQEKEANQQLQKKRQTWIQQKKPQPSDSLSKQHKYQQKHKAIAKQNLKPLKKEKEILENQNQMMQRTQKELVKLNQQLKYQESDQHQELFYQNPIMFESTKMCTGMNGVDFQFLALTDLNIDLIKEAIKEEIK</sequence>
<name>A0A8S1TMC5_PAROT</name>
<feature type="compositionally biased region" description="Basic residues" evidence="1">
    <location>
        <begin position="39"/>
        <end position="50"/>
    </location>
</feature>
<comment type="caution">
    <text evidence="2">The sequence shown here is derived from an EMBL/GenBank/DDBJ whole genome shotgun (WGS) entry which is preliminary data.</text>
</comment>
<dbReference type="EMBL" id="CAJJDP010000027">
    <property type="protein sequence ID" value="CAD8153400.1"/>
    <property type="molecule type" value="Genomic_DNA"/>
</dbReference>
<feature type="compositionally biased region" description="Polar residues" evidence="1">
    <location>
        <begin position="24"/>
        <end position="37"/>
    </location>
</feature>
<accession>A0A8S1TMC5</accession>
<evidence type="ECO:0000313" key="3">
    <source>
        <dbReference type="Proteomes" id="UP000683925"/>
    </source>
</evidence>
<dbReference type="Proteomes" id="UP000683925">
    <property type="component" value="Unassembled WGS sequence"/>
</dbReference>
<reference evidence="2" key="1">
    <citation type="submission" date="2021-01" db="EMBL/GenBank/DDBJ databases">
        <authorList>
            <consortium name="Genoscope - CEA"/>
            <person name="William W."/>
        </authorList>
    </citation>
    <scope>NUCLEOTIDE SEQUENCE</scope>
</reference>
<feature type="region of interest" description="Disordered" evidence="1">
    <location>
        <begin position="1"/>
        <end position="60"/>
    </location>
</feature>
<gene>
    <name evidence="2" type="ORF">POCTA_138.1.T0270367</name>
</gene>
<evidence type="ECO:0000256" key="1">
    <source>
        <dbReference type="SAM" id="MobiDB-lite"/>
    </source>
</evidence>
<evidence type="ECO:0000313" key="2">
    <source>
        <dbReference type="EMBL" id="CAD8153400.1"/>
    </source>
</evidence>
<keyword evidence="3" id="KW-1185">Reference proteome</keyword>
<proteinExistence type="predicted"/>
<organism evidence="2 3">
    <name type="scientific">Paramecium octaurelia</name>
    <dbReference type="NCBI Taxonomy" id="43137"/>
    <lineage>
        <taxon>Eukaryota</taxon>
        <taxon>Sar</taxon>
        <taxon>Alveolata</taxon>
        <taxon>Ciliophora</taxon>
        <taxon>Intramacronucleata</taxon>
        <taxon>Oligohymenophorea</taxon>
        <taxon>Peniculida</taxon>
        <taxon>Parameciidae</taxon>
        <taxon>Paramecium</taxon>
    </lineage>
</organism>
<dbReference type="AlphaFoldDB" id="A0A8S1TMC5"/>